<proteinExistence type="predicted"/>
<dbReference type="GO" id="GO:0035348">
    <property type="term" value="P:acetyl-CoA transmembrane transport"/>
    <property type="evidence" value="ECO:0007669"/>
    <property type="project" value="InterPro"/>
</dbReference>
<dbReference type="Proteomes" id="UP001178507">
    <property type="component" value="Unassembled WGS sequence"/>
</dbReference>
<sequence>MKPPIPGPLNLVHQPQTCFNKFGIPYPKPPGIPLGLGQILPLVLKDRGASYTELGVFSLQSWPFVLKLLWAPLVDSLYIRSIGRRKTWMVPAQLIIGLLLLFTAAQLDLLLGDESNTPAVYSLTGLFLLMNFACATQDIAVDGWALTMLRKENANYQATCNAAGQTFGYAMGFTGFAALEHFQVMSLSSFMSAMGFMFIGVTLAVALLKKEDPLPPGEEPEGVLEAYQQMVRMTSLKPVRYLFIILFTWKVPFAVCESVAPVKFQEYGIPKEHVAYVTSLLMPLYILLPVFAARWTEGPQPLQLAMTVYPSRIATGPLTAALAFYTPAQVVPIPWVFYTLLVFTIAAAAVTSELMFVAQMAFFAHVSDPAFGGTYMTLLNTIGNLGGRWPPTAAFFLVDVLSCKHESCLVQSDGFYTVTALCAVLGVVWLVATRAMVKQLQSWKPQDWRVNHQRSD</sequence>
<evidence type="ECO:0008006" key="8">
    <source>
        <dbReference type="Google" id="ProtNLM"/>
    </source>
</evidence>
<feature type="transmembrane region" description="Helical" evidence="5">
    <location>
        <begin position="337"/>
        <end position="362"/>
    </location>
</feature>
<evidence type="ECO:0000313" key="7">
    <source>
        <dbReference type="Proteomes" id="UP001178507"/>
    </source>
</evidence>
<feature type="transmembrane region" description="Helical" evidence="5">
    <location>
        <begin position="119"/>
        <end position="141"/>
    </location>
</feature>
<dbReference type="PANTHER" id="PTHR12778">
    <property type="entry name" value="SOLUTE CARRIER FAMILY 33 ACETYL-COA TRANSPORTER -RELATED"/>
    <property type="match status" value="1"/>
</dbReference>
<evidence type="ECO:0000256" key="5">
    <source>
        <dbReference type="SAM" id="Phobius"/>
    </source>
</evidence>
<comment type="caution">
    <text evidence="6">The sequence shown here is derived from an EMBL/GenBank/DDBJ whole genome shotgun (WGS) entry which is preliminary data.</text>
</comment>
<feature type="transmembrane region" description="Helical" evidence="5">
    <location>
        <begin position="414"/>
        <end position="432"/>
    </location>
</feature>
<evidence type="ECO:0000313" key="6">
    <source>
        <dbReference type="EMBL" id="CAJ1394770.1"/>
    </source>
</evidence>
<dbReference type="PANTHER" id="PTHR12778:SF9">
    <property type="entry name" value="ACETYL-COENZYME A TRANSPORTER 1"/>
    <property type="match status" value="1"/>
</dbReference>
<accession>A0AA36IXM7</accession>
<comment type="subcellular location">
    <subcellularLocation>
        <location evidence="1">Membrane</location>
        <topology evidence="1">Multi-pass membrane protein</topology>
    </subcellularLocation>
</comment>
<dbReference type="InterPro" id="IPR004752">
    <property type="entry name" value="AmpG_permease/AT-1"/>
</dbReference>
<keyword evidence="4 5" id="KW-0472">Membrane</keyword>
<organism evidence="6 7">
    <name type="scientific">Effrenium voratum</name>
    <dbReference type="NCBI Taxonomy" id="2562239"/>
    <lineage>
        <taxon>Eukaryota</taxon>
        <taxon>Sar</taxon>
        <taxon>Alveolata</taxon>
        <taxon>Dinophyceae</taxon>
        <taxon>Suessiales</taxon>
        <taxon>Symbiodiniaceae</taxon>
        <taxon>Effrenium</taxon>
    </lineage>
</organism>
<dbReference type="GO" id="GO:0008521">
    <property type="term" value="F:acetyl-CoA transmembrane transporter activity"/>
    <property type="evidence" value="ECO:0007669"/>
    <property type="project" value="InterPro"/>
</dbReference>
<protein>
    <recommendedName>
        <fullName evidence="8">Acetyl-coenzyme A transporter 1</fullName>
    </recommendedName>
</protein>
<feature type="transmembrane region" description="Helical" evidence="5">
    <location>
        <begin position="304"/>
        <end position="325"/>
    </location>
</feature>
<dbReference type="InterPro" id="IPR036259">
    <property type="entry name" value="MFS_trans_sf"/>
</dbReference>
<dbReference type="InterPro" id="IPR024371">
    <property type="entry name" value="AcetylCoA_trans_1-like"/>
</dbReference>
<feature type="transmembrane region" description="Helical" evidence="5">
    <location>
        <begin position="88"/>
        <end position="107"/>
    </location>
</feature>
<keyword evidence="2 5" id="KW-0812">Transmembrane</keyword>
<keyword evidence="7" id="KW-1185">Reference proteome</keyword>
<evidence type="ECO:0000256" key="3">
    <source>
        <dbReference type="ARBA" id="ARBA00022989"/>
    </source>
</evidence>
<dbReference type="Gene3D" id="1.20.1250.20">
    <property type="entry name" value="MFS general substrate transporter like domains"/>
    <property type="match status" value="1"/>
</dbReference>
<dbReference type="EMBL" id="CAUJNA010002946">
    <property type="protein sequence ID" value="CAJ1394770.1"/>
    <property type="molecule type" value="Genomic_DNA"/>
</dbReference>
<feature type="transmembrane region" description="Helical" evidence="5">
    <location>
        <begin position="241"/>
        <end position="262"/>
    </location>
</feature>
<name>A0AA36IXM7_9DINO</name>
<gene>
    <name evidence="6" type="ORF">EVOR1521_LOCUS19356</name>
</gene>
<keyword evidence="3 5" id="KW-1133">Transmembrane helix</keyword>
<evidence type="ECO:0000256" key="1">
    <source>
        <dbReference type="ARBA" id="ARBA00004141"/>
    </source>
</evidence>
<feature type="transmembrane region" description="Helical" evidence="5">
    <location>
        <begin position="190"/>
        <end position="208"/>
    </location>
</feature>
<evidence type="ECO:0000256" key="2">
    <source>
        <dbReference type="ARBA" id="ARBA00022692"/>
    </source>
</evidence>
<dbReference type="GO" id="GO:0016020">
    <property type="term" value="C:membrane"/>
    <property type="evidence" value="ECO:0007669"/>
    <property type="project" value="UniProtKB-SubCell"/>
</dbReference>
<evidence type="ECO:0000256" key="4">
    <source>
        <dbReference type="ARBA" id="ARBA00023136"/>
    </source>
</evidence>
<dbReference type="AlphaFoldDB" id="A0AA36IXM7"/>
<reference evidence="6" key="1">
    <citation type="submission" date="2023-08" db="EMBL/GenBank/DDBJ databases">
        <authorList>
            <person name="Chen Y."/>
            <person name="Shah S."/>
            <person name="Dougan E. K."/>
            <person name="Thang M."/>
            <person name="Chan C."/>
        </authorList>
    </citation>
    <scope>NUCLEOTIDE SEQUENCE</scope>
</reference>
<dbReference type="Pfam" id="PF13000">
    <property type="entry name" value="Acatn"/>
    <property type="match status" value="3"/>
</dbReference>
<feature type="transmembrane region" description="Helical" evidence="5">
    <location>
        <begin position="274"/>
        <end position="292"/>
    </location>
</feature>
<dbReference type="SUPFAM" id="SSF103473">
    <property type="entry name" value="MFS general substrate transporter"/>
    <property type="match status" value="1"/>
</dbReference>